<evidence type="ECO:0000256" key="4">
    <source>
        <dbReference type="ARBA" id="ARBA00022475"/>
    </source>
</evidence>
<dbReference type="KEGG" id="ttf:THTE_0806"/>
<dbReference type="SUPFAM" id="SSF52540">
    <property type="entry name" value="P-loop containing nucleoside triphosphate hydrolases"/>
    <property type="match status" value="1"/>
</dbReference>
<evidence type="ECO:0000256" key="6">
    <source>
        <dbReference type="ARBA" id="ARBA00022840"/>
    </source>
</evidence>
<keyword evidence="5" id="KW-0547">Nucleotide-binding</keyword>
<accession>A0A286RBS9</accession>
<dbReference type="OrthoDB" id="9804199at2"/>
<evidence type="ECO:0000256" key="5">
    <source>
        <dbReference type="ARBA" id="ARBA00022741"/>
    </source>
</evidence>
<dbReference type="EMBL" id="CP018477">
    <property type="protein sequence ID" value="ASV73408.1"/>
    <property type="molecule type" value="Genomic_DNA"/>
</dbReference>
<feature type="domain" description="ABC transporter" evidence="8">
    <location>
        <begin position="8"/>
        <end position="247"/>
    </location>
</feature>
<dbReference type="PANTHER" id="PTHR43166:SF35">
    <property type="entry name" value="L-CYSTINE IMPORT ATP-BINDING PROTEIN TCYN"/>
    <property type="match status" value="1"/>
</dbReference>
<evidence type="ECO:0000259" key="8">
    <source>
        <dbReference type="PROSITE" id="PS50893"/>
    </source>
</evidence>
<dbReference type="Proteomes" id="UP000215086">
    <property type="component" value="Chromosome"/>
</dbReference>
<dbReference type="InterPro" id="IPR017871">
    <property type="entry name" value="ABC_transporter-like_CS"/>
</dbReference>
<evidence type="ECO:0000256" key="3">
    <source>
        <dbReference type="ARBA" id="ARBA00022448"/>
    </source>
</evidence>
<dbReference type="Gene3D" id="3.40.50.300">
    <property type="entry name" value="P-loop containing nucleotide triphosphate hydrolases"/>
    <property type="match status" value="1"/>
</dbReference>
<evidence type="ECO:0000256" key="2">
    <source>
        <dbReference type="ARBA" id="ARBA00005417"/>
    </source>
</evidence>
<evidence type="ECO:0000256" key="7">
    <source>
        <dbReference type="ARBA" id="ARBA00023136"/>
    </source>
</evidence>
<keyword evidence="7" id="KW-0472">Membrane</keyword>
<dbReference type="PANTHER" id="PTHR43166">
    <property type="entry name" value="AMINO ACID IMPORT ATP-BINDING PROTEIN"/>
    <property type="match status" value="1"/>
</dbReference>
<dbReference type="GO" id="GO:0005886">
    <property type="term" value="C:plasma membrane"/>
    <property type="evidence" value="ECO:0007669"/>
    <property type="project" value="UniProtKB-SubCell"/>
</dbReference>
<name>A0A286RBS9_9BACT</name>
<keyword evidence="10" id="KW-1185">Reference proteome</keyword>
<dbReference type="RefSeq" id="WP_095414015.1">
    <property type="nucleotide sequence ID" value="NZ_CP018477.1"/>
</dbReference>
<sequence>MNREEFHVQVEGLWKRFGHRVVLRNVSFHVARGETVAIIGPSGAGKSTLLRCLNGLCPFDAGIVRIGPHVLRPGKRPAPFATLRLIRQRLGMVFQDFQLFPHLTALQNIIEAPIHVNQMPRKEAERRALALLARVGMADRGDAYPRELSGGQKQRVAIARALAMEPFGLLCDEITSALDPELKAEVLAVLEDLRRDGMTLILVTHELAFAQRVADRVIVLADGEIIEDGPPHQVFAAPEHPRTSRFLEQVAL</sequence>
<dbReference type="InterPro" id="IPR030679">
    <property type="entry name" value="ABC_ATPase_HisP-typ"/>
</dbReference>
<dbReference type="InterPro" id="IPR027417">
    <property type="entry name" value="P-loop_NTPase"/>
</dbReference>
<dbReference type="PROSITE" id="PS50893">
    <property type="entry name" value="ABC_TRANSPORTER_2"/>
    <property type="match status" value="1"/>
</dbReference>
<evidence type="ECO:0000313" key="9">
    <source>
        <dbReference type="EMBL" id="ASV73408.1"/>
    </source>
</evidence>
<dbReference type="GO" id="GO:0016887">
    <property type="term" value="F:ATP hydrolysis activity"/>
    <property type="evidence" value="ECO:0007669"/>
    <property type="project" value="InterPro"/>
</dbReference>
<keyword evidence="6 9" id="KW-0067">ATP-binding</keyword>
<dbReference type="AlphaFoldDB" id="A0A286RBS9"/>
<dbReference type="GO" id="GO:0005524">
    <property type="term" value="F:ATP binding"/>
    <property type="evidence" value="ECO:0007669"/>
    <property type="project" value="UniProtKB-KW"/>
</dbReference>
<proteinExistence type="inferred from homology"/>
<dbReference type="PIRSF" id="PIRSF039085">
    <property type="entry name" value="ABC_ATPase_HisP"/>
    <property type="match status" value="1"/>
</dbReference>
<comment type="similarity">
    <text evidence="2">Belongs to the ABC transporter superfamily.</text>
</comment>
<evidence type="ECO:0000256" key="1">
    <source>
        <dbReference type="ARBA" id="ARBA00004202"/>
    </source>
</evidence>
<dbReference type="SMART" id="SM00382">
    <property type="entry name" value="AAA"/>
    <property type="match status" value="1"/>
</dbReference>
<protein>
    <submittedName>
        <fullName evidence="9">Amino acid ABC transporter, ATP-binding protein</fullName>
    </submittedName>
</protein>
<dbReference type="InterPro" id="IPR003439">
    <property type="entry name" value="ABC_transporter-like_ATP-bd"/>
</dbReference>
<dbReference type="Pfam" id="PF00005">
    <property type="entry name" value="ABC_tran"/>
    <property type="match status" value="1"/>
</dbReference>
<dbReference type="InterPro" id="IPR050086">
    <property type="entry name" value="MetN_ABC_transporter-like"/>
</dbReference>
<evidence type="ECO:0000313" key="10">
    <source>
        <dbReference type="Proteomes" id="UP000215086"/>
    </source>
</evidence>
<comment type="subcellular location">
    <subcellularLocation>
        <location evidence="1">Cell membrane</location>
        <topology evidence="1">Peripheral membrane protein</topology>
    </subcellularLocation>
</comment>
<dbReference type="InterPro" id="IPR003593">
    <property type="entry name" value="AAA+_ATPase"/>
</dbReference>
<reference evidence="9 10" key="1">
    <citation type="journal article" name="Front. Microbiol.">
        <title>Sugar Metabolism of the First Thermophilic Planctomycete Thermogutta terrifontis: Comparative Genomic and Transcriptomic Approaches.</title>
        <authorList>
            <person name="Elcheninov A.G."/>
            <person name="Menzel P."/>
            <person name="Gudbergsdottir S.R."/>
            <person name="Slesarev A.I."/>
            <person name="Kadnikov V.V."/>
            <person name="Krogh A."/>
            <person name="Bonch-Osmolovskaya E.A."/>
            <person name="Peng X."/>
            <person name="Kublanov I.V."/>
        </authorList>
    </citation>
    <scope>NUCLEOTIDE SEQUENCE [LARGE SCALE GENOMIC DNA]</scope>
    <source>
        <strain evidence="9 10">R1</strain>
    </source>
</reference>
<dbReference type="GO" id="GO:0015424">
    <property type="term" value="F:ABC-type amino acid transporter activity"/>
    <property type="evidence" value="ECO:0007669"/>
    <property type="project" value="InterPro"/>
</dbReference>
<organism evidence="9 10">
    <name type="scientific">Thermogutta terrifontis</name>
    <dbReference type="NCBI Taxonomy" id="1331910"/>
    <lineage>
        <taxon>Bacteria</taxon>
        <taxon>Pseudomonadati</taxon>
        <taxon>Planctomycetota</taxon>
        <taxon>Planctomycetia</taxon>
        <taxon>Pirellulales</taxon>
        <taxon>Thermoguttaceae</taxon>
        <taxon>Thermogutta</taxon>
    </lineage>
</organism>
<keyword evidence="4" id="KW-1003">Cell membrane</keyword>
<keyword evidence="3" id="KW-0813">Transport</keyword>
<dbReference type="PROSITE" id="PS00211">
    <property type="entry name" value="ABC_TRANSPORTER_1"/>
    <property type="match status" value="1"/>
</dbReference>
<gene>
    <name evidence="9" type="ORF">THTE_0806</name>
</gene>